<dbReference type="InterPro" id="IPR012338">
    <property type="entry name" value="Beta-lactam/transpept-like"/>
</dbReference>
<proteinExistence type="predicted"/>
<reference evidence="2" key="1">
    <citation type="journal article" date="2014" name="Int. J. Syst. Evol. Microbiol.">
        <title>Complete genome sequence of Corynebacterium casei LMG S-19264T (=DSM 44701T), isolated from a smear-ripened cheese.</title>
        <authorList>
            <consortium name="US DOE Joint Genome Institute (JGI-PGF)"/>
            <person name="Walter F."/>
            <person name="Albersmeier A."/>
            <person name="Kalinowski J."/>
            <person name="Ruckert C."/>
        </authorList>
    </citation>
    <scope>NUCLEOTIDE SEQUENCE</scope>
    <source>
        <strain evidence="2">CGMCC 1.15958</strain>
    </source>
</reference>
<gene>
    <name evidence="2" type="ORF">GCM10011514_39640</name>
</gene>
<dbReference type="InterPro" id="IPR050491">
    <property type="entry name" value="AmpC-like"/>
</dbReference>
<comment type="caution">
    <text evidence="2">The sequence shown here is derived from an EMBL/GenBank/DDBJ whole genome shotgun (WGS) entry which is preliminary data.</text>
</comment>
<dbReference type="SUPFAM" id="SSF56601">
    <property type="entry name" value="beta-lactamase/transpeptidase-like"/>
    <property type="match status" value="1"/>
</dbReference>
<protein>
    <submittedName>
        <fullName evidence="2">Serine-type D-Ala-D-Ala carboxypeptidase</fullName>
    </submittedName>
</protein>
<evidence type="ECO:0000313" key="2">
    <source>
        <dbReference type="EMBL" id="GGD71618.1"/>
    </source>
</evidence>
<dbReference type="EMBL" id="BMKK01000009">
    <property type="protein sequence ID" value="GGD71618.1"/>
    <property type="molecule type" value="Genomic_DNA"/>
</dbReference>
<evidence type="ECO:0000313" key="3">
    <source>
        <dbReference type="Proteomes" id="UP000609064"/>
    </source>
</evidence>
<dbReference type="Gene3D" id="3.40.710.10">
    <property type="entry name" value="DD-peptidase/beta-lactamase superfamily"/>
    <property type="match status" value="1"/>
</dbReference>
<reference evidence="2" key="2">
    <citation type="submission" date="2020-09" db="EMBL/GenBank/DDBJ databases">
        <authorList>
            <person name="Sun Q."/>
            <person name="Zhou Y."/>
        </authorList>
    </citation>
    <scope>NUCLEOTIDE SEQUENCE</scope>
    <source>
        <strain evidence="2">CGMCC 1.15958</strain>
    </source>
</reference>
<evidence type="ECO:0000259" key="1">
    <source>
        <dbReference type="Pfam" id="PF00144"/>
    </source>
</evidence>
<name>A0A916Z3B0_9BACT</name>
<dbReference type="InterPro" id="IPR001466">
    <property type="entry name" value="Beta-lactam-related"/>
</dbReference>
<organism evidence="2 3">
    <name type="scientific">Emticicia aquatilis</name>
    <dbReference type="NCBI Taxonomy" id="1537369"/>
    <lineage>
        <taxon>Bacteria</taxon>
        <taxon>Pseudomonadati</taxon>
        <taxon>Bacteroidota</taxon>
        <taxon>Cytophagia</taxon>
        <taxon>Cytophagales</taxon>
        <taxon>Leadbetterellaceae</taxon>
        <taxon>Emticicia</taxon>
    </lineage>
</organism>
<dbReference type="RefSeq" id="WP_188768681.1">
    <property type="nucleotide sequence ID" value="NZ_BMKK01000009.1"/>
</dbReference>
<keyword evidence="2" id="KW-0121">Carboxypeptidase</keyword>
<dbReference type="AlphaFoldDB" id="A0A916Z3B0"/>
<dbReference type="PANTHER" id="PTHR46825:SF7">
    <property type="entry name" value="D-ALANYL-D-ALANINE CARBOXYPEPTIDASE"/>
    <property type="match status" value="1"/>
</dbReference>
<keyword evidence="3" id="KW-1185">Reference proteome</keyword>
<sequence length="386" mass="42394">MKIIQLLGIATLFLLVSCEQELPQSTAQNTCSLANTNHPKAAQYQKIIDKFMQAGAVGVSITVKSPEGLWSSAAGKADLANNINLSPCHTLRMGSISKTFTSATILKLQEEGKLNINDLASKYLPEEVTKNVENLDKATIRNLLQHTSGVHEYLGISGILAIKNFSLKHKSAAENIKSIYGKKAQFEVGKEWSYANSNYLLLSLIIENITKKSSYEVVTEKVIRPLGLKNTYASTTLPSSLSNGYYDSFNNGMMVDQTEIDNNAVGGQDMLDGGLISNSYDLAILMEALKTGKLLSAKSVAEMELPIGFYVEVPEDLNYIKDYGLGLFKLDIDGKKGIGHGGNVFSFNCIAYYFPEQKISVSIMLNSYSKKLQKALYDVETLKMVF</sequence>
<dbReference type="GO" id="GO:0004180">
    <property type="term" value="F:carboxypeptidase activity"/>
    <property type="evidence" value="ECO:0007669"/>
    <property type="project" value="UniProtKB-KW"/>
</dbReference>
<keyword evidence="2" id="KW-0378">Hydrolase</keyword>
<accession>A0A916Z3B0</accession>
<feature type="domain" description="Beta-lactamase-related" evidence="1">
    <location>
        <begin position="46"/>
        <end position="369"/>
    </location>
</feature>
<dbReference type="PANTHER" id="PTHR46825">
    <property type="entry name" value="D-ALANYL-D-ALANINE-CARBOXYPEPTIDASE/ENDOPEPTIDASE AMPH"/>
    <property type="match status" value="1"/>
</dbReference>
<dbReference type="Pfam" id="PF00144">
    <property type="entry name" value="Beta-lactamase"/>
    <property type="match status" value="1"/>
</dbReference>
<dbReference type="Proteomes" id="UP000609064">
    <property type="component" value="Unassembled WGS sequence"/>
</dbReference>
<dbReference type="PROSITE" id="PS51257">
    <property type="entry name" value="PROKAR_LIPOPROTEIN"/>
    <property type="match status" value="1"/>
</dbReference>
<keyword evidence="2" id="KW-0645">Protease</keyword>